<feature type="chain" id="PRO_5014772293" evidence="9">
    <location>
        <begin position="26"/>
        <end position="787"/>
    </location>
</feature>
<dbReference type="InterPro" id="IPR001119">
    <property type="entry name" value="SLH_dom"/>
</dbReference>
<evidence type="ECO:0000256" key="9">
    <source>
        <dbReference type="SAM" id="SignalP"/>
    </source>
</evidence>
<keyword evidence="8" id="KW-0482">Metalloprotease</keyword>
<evidence type="ECO:0000313" key="12">
    <source>
        <dbReference type="Proteomes" id="UP000235589"/>
    </source>
</evidence>
<dbReference type="PROSITE" id="PS51885">
    <property type="entry name" value="NEPRILYSIN"/>
    <property type="match status" value="1"/>
</dbReference>
<dbReference type="InterPro" id="IPR000718">
    <property type="entry name" value="Peptidase_M13"/>
</dbReference>
<keyword evidence="6 11" id="KW-0378">Hydrolase</keyword>
<comment type="cofactor">
    <cofactor evidence="1">
        <name>Zn(2+)</name>
        <dbReference type="ChEBI" id="CHEBI:29105"/>
    </cofactor>
</comment>
<keyword evidence="11" id="KW-0326">Glycosidase</keyword>
<keyword evidence="5" id="KW-0677">Repeat</keyword>
<evidence type="ECO:0000259" key="10">
    <source>
        <dbReference type="PROSITE" id="PS51272"/>
    </source>
</evidence>
<gene>
    <name evidence="11" type="ORF">B9O19_00618</name>
</gene>
<dbReference type="InterPro" id="IPR018497">
    <property type="entry name" value="Peptidase_M13_C"/>
</dbReference>
<dbReference type="PROSITE" id="PS51272">
    <property type="entry name" value="SLH"/>
    <property type="match status" value="2"/>
</dbReference>
<dbReference type="Gene3D" id="3.40.390.10">
    <property type="entry name" value="Collagenase (Catalytic Domain)"/>
    <property type="match status" value="1"/>
</dbReference>
<evidence type="ECO:0000256" key="3">
    <source>
        <dbReference type="ARBA" id="ARBA00022670"/>
    </source>
</evidence>
<evidence type="ECO:0000256" key="5">
    <source>
        <dbReference type="ARBA" id="ARBA00022737"/>
    </source>
</evidence>
<dbReference type="PANTHER" id="PTHR11733">
    <property type="entry name" value="ZINC METALLOPROTEASE FAMILY M13 NEPRILYSIN-RELATED"/>
    <property type="match status" value="1"/>
</dbReference>
<dbReference type="RefSeq" id="WP_154058604.1">
    <property type="nucleotide sequence ID" value="NZ_CP020991.1"/>
</dbReference>
<dbReference type="InterPro" id="IPR042089">
    <property type="entry name" value="Peptidase_M13_dom_2"/>
</dbReference>
<sequence length="787" mass="88485">MKKKLLSLMLALSMLISTMPFIVIAEEDGAGYATRGYVADKLLSVSDDYNAGITRGDIIKGYGDGDTKDDQYITRSEAVVMADRAFGKMPEPDKNFKRISETDLTFSDVPDWAEDAVNNLASRGILVGKGDGLLGSEDFITEDEVTLIIRRLYYLFGSNLKDDFQAYINKDYYNTAEISQGNVVTSSFHEVDERNDEIISDIINNYLSEEQPAGSNGEIIADFYTSVKNLNTGEGTEQDIEPLKPYLDEIDKIESLDELDALSTKIVKDYLVTTFAAFAIVADFKDNTKNILAFGTYSPSRTKADYENEDIMNSYKDYLTNILVLGGEDNTKAAEDVEKFIAFEKDLSQYVMSNQEASNIDNIYNLYSYSELCDLFPAFDFDKLLEALGLHPEDNVLVTTPKVMEAFASYVNDKNIDLLKTILKISVLSLGSQLDKRFIDAANDFESDYFGMDVTSPAEDIALTTTKNTLSSYLSEEYIKRNFSDETKKDVENMVNEFIDIFRNRIANLTWMGEATKEKAIRKIDAMSVNVGYPESFEDYIDDITVYSPNEKYAYFNTMNSIRKSAYADIAESQGKPAEKADYWSVVPVYTVNAGYMQTDNSINFPAGILQEPFYYSDGKPEENLGSIGTVIAHEITHAFDNNGAKFDEFGNAANWWTEEDLAVFEQLCQDVVNYYNGFESAPGIQTDGELTISENVADIGGMACALDAMKKLENPDYKLFFESNAKLWKITGQRQYLESLSTIDVHSFGIVRANRLAALFDEFYEAFDITEEDGMYVAPENRVSIW</sequence>
<keyword evidence="7" id="KW-0862">Zinc</keyword>
<feature type="signal peptide" evidence="9">
    <location>
        <begin position="1"/>
        <end position="25"/>
    </location>
</feature>
<protein>
    <submittedName>
        <fullName evidence="11">Neutral endopeptidase / S-layer domain-containing protein</fullName>
        <ecNumber evidence="11">3.2.1.39</ecNumber>
    </submittedName>
</protein>
<dbReference type="EC" id="3.2.1.39" evidence="11"/>
<dbReference type="SUPFAM" id="SSF55486">
    <property type="entry name" value="Metalloproteases ('zincins'), catalytic domain"/>
    <property type="match status" value="1"/>
</dbReference>
<comment type="similarity">
    <text evidence="2">Belongs to the peptidase M13 family.</text>
</comment>
<organism evidence="11 12">
    <name type="scientific">Monoglobus pectinilyticus</name>
    <dbReference type="NCBI Taxonomy" id="1981510"/>
    <lineage>
        <taxon>Bacteria</taxon>
        <taxon>Bacillati</taxon>
        <taxon>Bacillota</taxon>
        <taxon>Clostridia</taxon>
        <taxon>Monoglobales</taxon>
        <taxon>Monoglobaceae</taxon>
        <taxon>Monoglobus</taxon>
    </lineage>
</organism>
<dbReference type="Pfam" id="PF00395">
    <property type="entry name" value="SLH"/>
    <property type="match status" value="1"/>
</dbReference>
<dbReference type="Gene3D" id="1.10.1380.10">
    <property type="entry name" value="Neutral endopeptidase , domain2"/>
    <property type="match status" value="1"/>
</dbReference>
<keyword evidence="4" id="KW-0479">Metal-binding</keyword>
<reference evidence="11 12" key="1">
    <citation type="submission" date="2017-04" db="EMBL/GenBank/DDBJ databases">
        <title>Monoglobus pectinilyticus 14 draft genome.</title>
        <authorList>
            <person name="Kim C."/>
            <person name="Rosendale D.I."/>
            <person name="Kelly W.J."/>
            <person name="Tannock G.W."/>
            <person name="Patchett M.L."/>
            <person name="Jordens J.Z."/>
        </authorList>
    </citation>
    <scope>NUCLEOTIDE SEQUENCE [LARGE SCALE GENOMIC DNA]</scope>
    <source>
        <strain evidence="11 12">14</strain>
    </source>
</reference>
<dbReference type="PRINTS" id="PR00786">
    <property type="entry name" value="NEPRILYSIN"/>
</dbReference>
<dbReference type="AlphaFoldDB" id="A0A2K9P0J9"/>
<dbReference type="Proteomes" id="UP000235589">
    <property type="component" value="Chromosome"/>
</dbReference>
<proteinExistence type="inferred from homology"/>
<dbReference type="KEGG" id="mpec:B9O19_00618"/>
<dbReference type="EMBL" id="CP020991">
    <property type="protein sequence ID" value="AUO18801.1"/>
    <property type="molecule type" value="Genomic_DNA"/>
</dbReference>
<evidence type="ECO:0000256" key="1">
    <source>
        <dbReference type="ARBA" id="ARBA00001947"/>
    </source>
</evidence>
<keyword evidence="9" id="KW-0732">Signal</keyword>
<dbReference type="Pfam" id="PF01431">
    <property type="entry name" value="Peptidase_M13"/>
    <property type="match status" value="1"/>
</dbReference>
<dbReference type="GO" id="GO:0042973">
    <property type="term" value="F:glucan endo-1,3-beta-D-glucosidase activity"/>
    <property type="evidence" value="ECO:0007669"/>
    <property type="project" value="UniProtKB-EC"/>
</dbReference>
<dbReference type="GO" id="GO:0005886">
    <property type="term" value="C:plasma membrane"/>
    <property type="evidence" value="ECO:0007669"/>
    <property type="project" value="TreeGrafter"/>
</dbReference>
<evidence type="ECO:0000256" key="6">
    <source>
        <dbReference type="ARBA" id="ARBA00022801"/>
    </source>
</evidence>
<dbReference type="InterPro" id="IPR024079">
    <property type="entry name" value="MetalloPept_cat_dom_sf"/>
</dbReference>
<evidence type="ECO:0000256" key="8">
    <source>
        <dbReference type="ARBA" id="ARBA00023049"/>
    </source>
</evidence>
<dbReference type="PANTHER" id="PTHR11733:SF167">
    <property type="entry name" value="FI17812P1-RELATED"/>
    <property type="match status" value="1"/>
</dbReference>
<dbReference type="OrthoDB" id="9775677at2"/>
<feature type="domain" description="SLH" evidence="10">
    <location>
        <begin position="100"/>
        <end position="163"/>
    </location>
</feature>
<keyword evidence="12" id="KW-1185">Reference proteome</keyword>
<dbReference type="CDD" id="cd08662">
    <property type="entry name" value="M13"/>
    <property type="match status" value="1"/>
</dbReference>
<dbReference type="GO" id="GO:0046872">
    <property type="term" value="F:metal ion binding"/>
    <property type="evidence" value="ECO:0007669"/>
    <property type="project" value="UniProtKB-KW"/>
</dbReference>
<feature type="domain" description="SLH" evidence="10">
    <location>
        <begin position="33"/>
        <end position="96"/>
    </location>
</feature>
<keyword evidence="3" id="KW-0645">Protease</keyword>
<accession>A0A2K9P0J9</accession>
<dbReference type="GO" id="GO:0016485">
    <property type="term" value="P:protein processing"/>
    <property type="evidence" value="ECO:0007669"/>
    <property type="project" value="TreeGrafter"/>
</dbReference>
<dbReference type="Pfam" id="PF05649">
    <property type="entry name" value="Peptidase_M13_N"/>
    <property type="match status" value="1"/>
</dbReference>
<dbReference type="InterPro" id="IPR008753">
    <property type="entry name" value="Peptidase_M13_N"/>
</dbReference>
<evidence type="ECO:0000313" key="11">
    <source>
        <dbReference type="EMBL" id="AUO18801.1"/>
    </source>
</evidence>
<dbReference type="GeneID" id="98062046"/>
<evidence type="ECO:0000256" key="4">
    <source>
        <dbReference type="ARBA" id="ARBA00022723"/>
    </source>
</evidence>
<name>A0A2K9P0J9_9FIRM</name>
<evidence type="ECO:0000256" key="7">
    <source>
        <dbReference type="ARBA" id="ARBA00022833"/>
    </source>
</evidence>
<evidence type="ECO:0000256" key="2">
    <source>
        <dbReference type="ARBA" id="ARBA00007357"/>
    </source>
</evidence>
<dbReference type="GO" id="GO:0004222">
    <property type="term" value="F:metalloendopeptidase activity"/>
    <property type="evidence" value="ECO:0007669"/>
    <property type="project" value="InterPro"/>
</dbReference>